<dbReference type="GO" id="GO:0004222">
    <property type="term" value="F:metalloendopeptidase activity"/>
    <property type="evidence" value="ECO:0007669"/>
    <property type="project" value="InterPro"/>
</dbReference>
<evidence type="ECO:0000256" key="12">
    <source>
        <dbReference type="ARBA" id="ARBA00023136"/>
    </source>
</evidence>
<evidence type="ECO:0000256" key="13">
    <source>
        <dbReference type="ARBA" id="ARBA00061570"/>
    </source>
</evidence>
<dbReference type="FunFam" id="3.40.50.300:FF:000001">
    <property type="entry name" value="ATP-dependent zinc metalloprotease FtsH"/>
    <property type="match status" value="1"/>
</dbReference>
<evidence type="ECO:0000256" key="7">
    <source>
        <dbReference type="ARBA" id="ARBA00022801"/>
    </source>
</evidence>
<feature type="binding site" evidence="14">
    <location>
        <position position="440"/>
    </location>
    <ligand>
        <name>Zn(2+)</name>
        <dbReference type="ChEBI" id="CHEBI:29105"/>
        <note>catalytic</note>
    </ligand>
</feature>
<dbReference type="PROSITE" id="PS00674">
    <property type="entry name" value="AAA"/>
    <property type="match status" value="1"/>
</dbReference>
<comment type="function">
    <text evidence="14">Acts as a processive, ATP-dependent zinc metallopeptidase for both cytoplasmic and membrane proteins. Plays a role in the quality control of integral membrane proteins.</text>
</comment>
<dbReference type="Pfam" id="PF00004">
    <property type="entry name" value="AAA"/>
    <property type="match status" value="1"/>
</dbReference>
<comment type="similarity">
    <text evidence="13 14">In the central section; belongs to the AAA ATPase family.</text>
</comment>
<dbReference type="GO" id="GO:0005886">
    <property type="term" value="C:plasma membrane"/>
    <property type="evidence" value="ECO:0007669"/>
    <property type="project" value="UniProtKB-SubCell"/>
</dbReference>
<dbReference type="CDD" id="cd19501">
    <property type="entry name" value="RecA-like_FtsH"/>
    <property type="match status" value="1"/>
</dbReference>
<dbReference type="InterPro" id="IPR003593">
    <property type="entry name" value="AAA+_ATPase"/>
</dbReference>
<feature type="active site" evidence="14">
    <location>
        <position position="441"/>
    </location>
</feature>
<evidence type="ECO:0000256" key="15">
    <source>
        <dbReference type="RuleBase" id="RU003651"/>
    </source>
</evidence>
<keyword evidence="8 14" id="KW-0862">Zinc</keyword>
<dbReference type="InterPro" id="IPR027417">
    <property type="entry name" value="P-loop_NTPase"/>
</dbReference>
<evidence type="ECO:0000256" key="9">
    <source>
        <dbReference type="ARBA" id="ARBA00022840"/>
    </source>
</evidence>
<evidence type="ECO:0000259" key="16">
    <source>
        <dbReference type="SMART" id="SM00382"/>
    </source>
</evidence>
<evidence type="ECO:0000256" key="10">
    <source>
        <dbReference type="ARBA" id="ARBA00022989"/>
    </source>
</evidence>
<organism evidence="17 18">
    <name type="scientific">candidate division WS6 bacterium 34_10</name>
    <dbReference type="NCBI Taxonomy" id="1641389"/>
    <lineage>
        <taxon>Bacteria</taxon>
        <taxon>Candidatus Dojkabacteria</taxon>
    </lineage>
</organism>
<evidence type="ECO:0000256" key="8">
    <source>
        <dbReference type="ARBA" id="ARBA00022833"/>
    </source>
</evidence>
<dbReference type="FunFam" id="1.10.8.60:FF:000001">
    <property type="entry name" value="ATP-dependent zinc metalloprotease FtsH"/>
    <property type="match status" value="1"/>
</dbReference>
<keyword evidence="5 14" id="KW-0479">Metal-binding</keyword>
<dbReference type="InterPro" id="IPR003959">
    <property type="entry name" value="ATPase_AAA_core"/>
</dbReference>
<reference evidence="18" key="1">
    <citation type="journal article" date="2015" name="MBio">
        <title>Genome-Resolved Metagenomic Analysis Reveals Roles for Candidate Phyla and Other Microbial Community Members in Biogeochemical Transformations in Oil Reservoirs.</title>
        <authorList>
            <person name="Hu P."/>
            <person name="Tom L."/>
            <person name="Singh A."/>
            <person name="Thomas B.C."/>
            <person name="Baker B.J."/>
            <person name="Piceno Y.M."/>
            <person name="Andersen G.L."/>
            <person name="Banfield J.F."/>
        </authorList>
    </citation>
    <scope>NUCLEOTIDE SEQUENCE [LARGE SCALE GENOMIC DNA]</scope>
</reference>
<dbReference type="FunFam" id="1.20.58.760:FF:000001">
    <property type="entry name" value="ATP-dependent zinc metalloprotease FtsH"/>
    <property type="match status" value="1"/>
</dbReference>
<keyword evidence="12 14" id="KW-0472">Membrane</keyword>
<evidence type="ECO:0000256" key="6">
    <source>
        <dbReference type="ARBA" id="ARBA00022741"/>
    </source>
</evidence>
<evidence type="ECO:0000256" key="4">
    <source>
        <dbReference type="ARBA" id="ARBA00022692"/>
    </source>
</evidence>
<dbReference type="GO" id="GO:0030163">
    <property type="term" value="P:protein catabolic process"/>
    <property type="evidence" value="ECO:0007669"/>
    <property type="project" value="UniProtKB-UniRule"/>
</dbReference>
<dbReference type="PATRIC" id="fig|1641389.3.peg.58"/>
<accession>A0A101HFQ6</accession>
<keyword evidence="6 14" id="KW-0547">Nucleotide-binding</keyword>
<dbReference type="EC" id="3.4.24.-" evidence="14"/>
<dbReference type="Pfam" id="PF01434">
    <property type="entry name" value="Peptidase_M41"/>
    <property type="match status" value="1"/>
</dbReference>
<dbReference type="SUPFAM" id="SSF52540">
    <property type="entry name" value="P-loop containing nucleoside triphosphate hydrolases"/>
    <property type="match status" value="1"/>
</dbReference>
<comment type="similarity">
    <text evidence="15">Belongs to the AAA ATPase family.</text>
</comment>
<dbReference type="PANTHER" id="PTHR23076:SF113">
    <property type="entry name" value="ATP-DEPENDENT ZINC METALLOPROTEASE FTSH 1, CHLOROPLASTIC-RELATED"/>
    <property type="match status" value="1"/>
</dbReference>
<dbReference type="InterPro" id="IPR005936">
    <property type="entry name" value="FtsH"/>
</dbReference>
<dbReference type="Pfam" id="PF17862">
    <property type="entry name" value="AAA_lid_3"/>
    <property type="match status" value="1"/>
</dbReference>
<feature type="binding site" evidence="14">
    <location>
        <begin position="221"/>
        <end position="228"/>
    </location>
    <ligand>
        <name>ATP</name>
        <dbReference type="ChEBI" id="CHEBI:30616"/>
    </ligand>
</feature>
<comment type="subunit">
    <text evidence="14">Homohexamer.</text>
</comment>
<dbReference type="Gene3D" id="3.40.50.300">
    <property type="entry name" value="P-loop containing nucleotide triphosphate hydrolases"/>
    <property type="match status" value="1"/>
</dbReference>
<feature type="transmembrane region" description="Helical" evidence="14">
    <location>
        <begin position="126"/>
        <end position="150"/>
    </location>
</feature>
<keyword evidence="10 14" id="KW-1133">Transmembrane helix</keyword>
<dbReference type="GO" id="GO:0008270">
    <property type="term" value="F:zinc ion binding"/>
    <property type="evidence" value="ECO:0007669"/>
    <property type="project" value="UniProtKB-UniRule"/>
</dbReference>
<dbReference type="HAMAP" id="MF_01458">
    <property type="entry name" value="FtsH"/>
    <property type="match status" value="1"/>
</dbReference>
<evidence type="ECO:0000313" key="17">
    <source>
        <dbReference type="EMBL" id="KUK76052.1"/>
    </source>
</evidence>
<evidence type="ECO:0000313" key="18">
    <source>
        <dbReference type="Proteomes" id="UP000053904"/>
    </source>
</evidence>
<evidence type="ECO:0000256" key="3">
    <source>
        <dbReference type="ARBA" id="ARBA00022670"/>
    </source>
</evidence>
<dbReference type="GO" id="GO:0006508">
    <property type="term" value="P:proteolysis"/>
    <property type="evidence" value="ECO:0007669"/>
    <property type="project" value="UniProtKB-KW"/>
</dbReference>
<comment type="cofactor">
    <cofactor evidence="14">
        <name>Zn(2+)</name>
        <dbReference type="ChEBI" id="CHEBI:29105"/>
    </cofactor>
    <text evidence="14">Binds 1 zinc ion per subunit.</text>
</comment>
<dbReference type="NCBIfam" id="TIGR01241">
    <property type="entry name" value="FtsH_fam"/>
    <property type="match status" value="1"/>
</dbReference>
<feature type="binding site" evidence="14">
    <location>
        <position position="516"/>
    </location>
    <ligand>
        <name>Zn(2+)</name>
        <dbReference type="ChEBI" id="CHEBI:29105"/>
        <note>catalytic</note>
    </ligand>
</feature>
<feature type="binding site" evidence="14">
    <location>
        <position position="444"/>
    </location>
    <ligand>
        <name>Zn(2+)</name>
        <dbReference type="ChEBI" id="CHEBI:29105"/>
        <note>catalytic</note>
    </ligand>
</feature>
<feature type="domain" description="AAA+ ATPase" evidence="16">
    <location>
        <begin position="213"/>
        <end position="350"/>
    </location>
</feature>
<dbReference type="InterPro" id="IPR000642">
    <property type="entry name" value="Peptidase_M41"/>
</dbReference>
<comment type="similarity">
    <text evidence="2 14">In the C-terminal section; belongs to the peptidase M41 family.</text>
</comment>
<dbReference type="Gene3D" id="1.20.58.760">
    <property type="entry name" value="Peptidase M41"/>
    <property type="match status" value="1"/>
</dbReference>
<dbReference type="PANTHER" id="PTHR23076">
    <property type="entry name" value="METALLOPROTEASE M41 FTSH"/>
    <property type="match status" value="1"/>
</dbReference>
<dbReference type="EMBL" id="LGGO01000215">
    <property type="protein sequence ID" value="KUK76052.1"/>
    <property type="molecule type" value="Genomic_DNA"/>
</dbReference>
<evidence type="ECO:0000256" key="11">
    <source>
        <dbReference type="ARBA" id="ARBA00023049"/>
    </source>
</evidence>
<keyword evidence="3 14" id="KW-0645">Protease</keyword>
<dbReference type="InterPro" id="IPR003960">
    <property type="entry name" value="ATPase_AAA_CS"/>
</dbReference>
<dbReference type="InterPro" id="IPR037219">
    <property type="entry name" value="Peptidase_M41-like"/>
</dbReference>
<keyword evidence="11 14" id="KW-0482">Metalloprotease</keyword>
<dbReference type="InterPro" id="IPR041569">
    <property type="entry name" value="AAA_lid_3"/>
</dbReference>
<dbReference type="SUPFAM" id="SSF140990">
    <property type="entry name" value="FtsH protease domain-like"/>
    <property type="match status" value="1"/>
</dbReference>
<comment type="subcellular location">
    <subcellularLocation>
        <location evidence="14">Cell membrane</location>
        <topology evidence="14">Multi-pass membrane protein</topology>
        <orientation evidence="14">Cytoplasmic side</orientation>
    </subcellularLocation>
    <subcellularLocation>
        <location evidence="1">Membrane</location>
    </subcellularLocation>
</comment>
<evidence type="ECO:0000256" key="5">
    <source>
        <dbReference type="ARBA" id="ARBA00022723"/>
    </source>
</evidence>
<keyword evidence="4 14" id="KW-0812">Transmembrane</keyword>
<dbReference type="GO" id="GO:0016887">
    <property type="term" value="F:ATP hydrolysis activity"/>
    <property type="evidence" value="ECO:0007669"/>
    <property type="project" value="UniProtKB-UniRule"/>
</dbReference>
<keyword evidence="14" id="KW-1003">Cell membrane</keyword>
<dbReference type="AlphaFoldDB" id="A0A101HFQ6"/>
<evidence type="ECO:0000256" key="2">
    <source>
        <dbReference type="ARBA" id="ARBA00010044"/>
    </source>
</evidence>
<evidence type="ECO:0000256" key="1">
    <source>
        <dbReference type="ARBA" id="ARBA00004370"/>
    </source>
</evidence>
<dbReference type="Proteomes" id="UP000053904">
    <property type="component" value="Unassembled WGS sequence"/>
</dbReference>
<dbReference type="SMART" id="SM00382">
    <property type="entry name" value="AAA"/>
    <property type="match status" value="1"/>
</dbReference>
<protein>
    <recommendedName>
        <fullName evidence="14">ATP-dependent zinc metalloprotease FtsH</fullName>
        <ecNumber evidence="14">3.4.24.-</ecNumber>
    </recommendedName>
</protein>
<keyword evidence="7 14" id="KW-0378">Hydrolase</keyword>
<feature type="transmembrane region" description="Helical" evidence="14">
    <location>
        <begin position="26"/>
        <end position="46"/>
    </location>
</feature>
<dbReference type="GO" id="GO:0004176">
    <property type="term" value="F:ATP-dependent peptidase activity"/>
    <property type="evidence" value="ECO:0007669"/>
    <property type="project" value="InterPro"/>
</dbReference>
<evidence type="ECO:0000256" key="14">
    <source>
        <dbReference type="HAMAP-Rule" id="MF_01458"/>
    </source>
</evidence>
<keyword evidence="9 14" id="KW-0067">ATP-binding</keyword>
<proteinExistence type="inferred from homology"/>
<sequence length="619" mass="69112">MDNSKKKDDKIVRVDIRKLPKRKGKMPSFVIVLIFSLILSLGIYIFRTFSFTGEEVSISEIVTDISEENYDKIILKDDMVLLETGEDDDTSQKYALLPPEADFYQILSDAEINIKELGNDFYEPKLGITFGDIITFVFFGAALVLVYIMLKNMQGSGGKILDFGQSKARLLMGKKTGVTFEDVAGIEEAKEELTEIVDFLKHPKKYMNLGARIPRGVLLTGEPGTGKTLLAKAIAGEAGVPFFHTSGSEFEEMLVGAGASRVRDLFTKARRASPCIIFIDEIDAVAKKRGTVLHSGAGEQTLNQILVEMDGLEERENVIVLAATNRPDVLDPAILRPGRFDRSVYVPMPDYKERKAILEVHAKNKKFEEDVDIDGVAKKTIGYSGADLENLLNEAAIMAAKDDRKKICQEDLMEAYLKVKLGRKKKGDKEQDDIKKTAYHEAGHAIVAKFTEGSDPVEQISVISRGASGGVTVYLPEKERKFLYKKQMLAWLRTGVGGRAAEEIFLDDVSSGASNDIKQVTETAKKMIMDYGMSEKLGLIKYGDLEETKHLGYMYGGGREYSEDVAKLIDQEVRELVDKAYEDAKEILKNKKGYVEELVKKLLEQEVVSGQEFEEMFKE</sequence>
<gene>
    <name evidence="14" type="primary">ftsH</name>
    <name evidence="17" type="ORF">XD93_1130</name>
</gene>
<comment type="caution">
    <text evidence="17">The sequence shown here is derived from an EMBL/GenBank/DDBJ whole genome shotgun (WGS) entry which is preliminary data.</text>
</comment>
<dbReference type="Gene3D" id="1.10.8.60">
    <property type="match status" value="1"/>
</dbReference>
<name>A0A101HFQ6_9BACT</name>
<dbReference type="GO" id="GO:0005524">
    <property type="term" value="F:ATP binding"/>
    <property type="evidence" value="ECO:0007669"/>
    <property type="project" value="UniProtKB-UniRule"/>
</dbReference>